<dbReference type="InterPro" id="IPR021145">
    <property type="entry name" value="Portal_protein_SPP1_Gp6-like"/>
</dbReference>
<feature type="region of interest" description="Disordered" evidence="1">
    <location>
        <begin position="402"/>
        <end position="424"/>
    </location>
</feature>
<organism evidence="2 3">
    <name type="scientific">Saccharopolyspora cebuensis</name>
    <dbReference type="NCBI Taxonomy" id="418759"/>
    <lineage>
        <taxon>Bacteria</taxon>
        <taxon>Bacillati</taxon>
        <taxon>Actinomycetota</taxon>
        <taxon>Actinomycetes</taxon>
        <taxon>Pseudonocardiales</taxon>
        <taxon>Pseudonocardiaceae</taxon>
        <taxon>Saccharopolyspora</taxon>
    </lineage>
</organism>
<proteinExistence type="predicted"/>
<evidence type="ECO:0000313" key="3">
    <source>
        <dbReference type="Proteomes" id="UP001564626"/>
    </source>
</evidence>
<protein>
    <submittedName>
        <fullName evidence="2">Phage portal protein</fullName>
    </submittedName>
</protein>
<evidence type="ECO:0000313" key="2">
    <source>
        <dbReference type="EMBL" id="MEY8042440.1"/>
    </source>
</evidence>
<dbReference type="Proteomes" id="UP001564626">
    <property type="component" value="Unassembled WGS sequence"/>
</dbReference>
<gene>
    <name evidence="2" type="ORF">AB8O55_23785</name>
</gene>
<sequence length="424" mass="46106">MAPAPFDLAAARMREHDAWYVGDPDRLARHYSSAPAARTRPSQYRGGLVGAASRFFWGRPSPPDQRRTRLHVPLAADIAAASADLLFSEPPRLTVDNPRAQARLDDILNTPTIHSGLLEGAEVAAALGGVYPVYLRVVWDAELEAHAMLDPVDRRCPARHWRGVPDLAPLGRSDLDGVEPLLDALDETYSSWMRDVRLAKARLLVPVGYLQSQGPGQSASWDDDQEVFTELNMLTRGDAGAPITATQFAIRVQEHRETVEEIVRAILRTAGYSPPTFGDHDDGAPVTATEITARERSSERTRAKKSLYWAAGLSSISAALLDVDRTVFGTGATVTAPPVVKFPDRTQPDPEALARTAQLLHAGESASAEVRVRMVHPDWGEPEVAAEVQRILDETGRSVPDPAAFRGFAESGDTVDGLEPARGR</sequence>
<dbReference type="Pfam" id="PF05133">
    <property type="entry name" value="SPP1_portal"/>
    <property type="match status" value="1"/>
</dbReference>
<comment type="caution">
    <text evidence="2">The sequence shown here is derived from an EMBL/GenBank/DDBJ whole genome shotgun (WGS) entry which is preliminary data.</text>
</comment>
<dbReference type="EMBL" id="JBGEHV010000056">
    <property type="protein sequence ID" value="MEY8042440.1"/>
    <property type="molecule type" value="Genomic_DNA"/>
</dbReference>
<reference evidence="2 3" key="1">
    <citation type="submission" date="2024-08" db="EMBL/GenBank/DDBJ databases">
        <title>Genome mining of Saccharopolyspora cebuensis PGLac3 from Nigerian medicinal plant.</title>
        <authorList>
            <person name="Ezeobiora C.E."/>
            <person name="Igbokwe N.H."/>
            <person name="Amin D.H."/>
            <person name="Mendie U.E."/>
        </authorList>
    </citation>
    <scope>NUCLEOTIDE SEQUENCE [LARGE SCALE GENOMIC DNA]</scope>
    <source>
        <strain evidence="2 3">PGLac3</strain>
    </source>
</reference>
<name>A0ABV4CMW6_9PSEU</name>
<accession>A0ABV4CMW6</accession>
<keyword evidence="3" id="KW-1185">Reference proteome</keyword>
<dbReference type="RefSeq" id="WP_369775431.1">
    <property type="nucleotide sequence ID" value="NZ_JBGEHV010000056.1"/>
</dbReference>
<evidence type="ECO:0000256" key="1">
    <source>
        <dbReference type="SAM" id="MobiDB-lite"/>
    </source>
</evidence>